<dbReference type="RefSeq" id="WP_182996221.1">
    <property type="nucleotide sequence ID" value="NZ_JABEQJ010000003.1"/>
</dbReference>
<dbReference type="Proteomes" id="UP000589085">
    <property type="component" value="Unassembled WGS sequence"/>
</dbReference>
<dbReference type="EMBL" id="JABEQJ010000003">
    <property type="protein sequence ID" value="MBB2159363.1"/>
    <property type="molecule type" value="Genomic_DNA"/>
</dbReference>
<evidence type="ECO:0000313" key="2">
    <source>
        <dbReference type="Proteomes" id="UP000589085"/>
    </source>
</evidence>
<gene>
    <name evidence="1" type="ORF">HLH48_04085</name>
</gene>
<accession>A0A7W4IAN1</accession>
<reference evidence="1 2" key="1">
    <citation type="submission" date="2020-04" db="EMBL/GenBank/DDBJ databases">
        <title>Description of novel Gluconacetobacter.</title>
        <authorList>
            <person name="Sombolestani A."/>
        </authorList>
    </citation>
    <scope>NUCLEOTIDE SEQUENCE [LARGE SCALE GENOMIC DNA]</scope>
    <source>
        <strain evidence="1 2">LMG 19747</strain>
    </source>
</reference>
<sequence length="134" mass="15087">MSVIAPLSSIDPTRAGVVAFAILSWCARNEMPYSIFDDLAWDKLSKIKTAPEGFDPNIYATDVVNNEILILLYYLLPGEKKDIFKTKLDEIIENLDQLNGKAGGESVGEEFIFAMETRAKLMRSRIEKLETVKK</sequence>
<evidence type="ECO:0000313" key="1">
    <source>
        <dbReference type="EMBL" id="MBB2159363.1"/>
    </source>
</evidence>
<comment type="caution">
    <text evidence="1">The sequence shown here is derived from an EMBL/GenBank/DDBJ whole genome shotgun (WGS) entry which is preliminary data.</text>
</comment>
<dbReference type="AlphaFoldDB" id="A0A7W4IAN1"/>
<name>A0A7W4IAN1_9PROT</name>
<organism evidence="1 2">
    <name type="scientific">Gluconacetobacter sacchari</name>
    <dbReference type="NCBI Taxonomy" id="92759"/>
    <lineage>
        <taxon>Bacteria</taxon>
        <taxon>Pseudomonadati</taxon>
        <taxon>Pseudomonadota</taxon>
        <taxon>Alphaproteobacteria</taxon>
        <taxon>Acetobacterales</taxon>
        <taxon>Acetobacteraceae</taxon>
        <taxon>Gluconacetobacter</taxon>
    </lineage>
</organism>
<protein>
    <submittedName>
        <fullName evidence="1">Uncharacterized protein</fullName>
    </submittedName>
</protein>
<proteinExistence type="predicted"/>